<proteinExistence type="predicted"/>
<evidence type="ECO:0000259" key="2">
    <source>
        <dbReference type="Pfam" id="PF14347"/>
    </source>
</evidence>
<keyword evidence="1" id="KW-0732">Signal</keyword>
<feature type="chain" id="PRO_5046079882" evidence="1">
    <location>
        <begin position="22"/>
        <end position="144"/>
    </location>
</feature>
<gene>
    <name evidence="3" type="ORF">Q7A36_07235</name>
</gene>
<sequence length="144" mass="15553">MTRAKLLAGLAAALLVAGAAAEAQQQRRPMPENARVYIIWPPDGAVVRGGFWVRMGLSEGGIAPAGVDKALTGHHHLLVDTDLPPLDREIPNDRNHLHFGLGQTEARLDLPPGKHTLQMLLADENHVPHDPPLMSKKITVTVVP</sequence>
<protein>
    <submittedName>
        <fullName evidence="3">DUF4399 domain-containing protein</fullName>
    </submittedName>
</protein>
<dbReference type="InterPro" id="IPR025512">
    <property type="entry name" value="DUF4399"/>
</dbReference>
<feature type="signal peptide" evidence="1">
    <location>
        <begin position="1"/>
        <end position="21"/>
    </location>
</feature>
<dbReference type="Pfam" id="PF14347">
    <property type="entry name" value="DUF4399"/>
    <property type="match status" value="1"/>
</dbReference>
<feature type="domain" description="DUF4399" evidence="2">
    <location>
        <begin position="53"/>
        <end position="142"/>
    </location>
</feature>
<name>A0ABT9DW50_9PROT</name>
<evidence type="ECO:0000256" key="1">
    <source>
        <dbReference type="SAM" id="SignalP"/>
    </source>
</evidence>
<dbReference type="Proteomes" id="UP001243009">
    <property type="component" value="Unassembled WGS sequence"/>
</dbReference>
<accession>A0ABT9DW50</accession>
<reference evidence="3 4" key="1">
    <citation type="submission" date="2023-08" db="EMBL/GenBank/DDBJ databases">
        <title>The draft genome sequence of Paracraurococcus sp. LOR1-02.</title>
        <authorList>
            <person name="Kingkaew E."/>
            <person name="Tanasupawat S."/>
        </authorList>
    </citation>
    <scope>NUCLEOTIDE SEQUENCE [LARGE SCALE GENOMIC DNA]</scope>
    <source>
        <strain evidence="3 4">LOR1-02</strain>
    </source>
</reference>
<keyword evidence="4" id="KW-1185">Reference proteome</keyword>
<evidence type="ECO:0000313" key="3">
    <source>
        <dbReference type="EMBL" id="MDO9708128.1"/>
    </source>
</evidence>
<comment type="caution">
    <text evidence="3">The sequence shown here is derived from an EMBL/GenBank/DDBJ whole genome shotgun (WGS) entry which is preliminary data.</text>
</comment>
<dbReference type="EMBL" id="JAUTWS010000005">
    <property type="protein sequence ID" value="MDO9708128.1"/>
    <property type="molecule type" value="Genomic_DNA"/>
</dbReference>
<evidence type="ECO:0000313" key="4">
    <source>
        <dbReference type="Proteomes" id="UP001243009"/>
    </source>
</evidence>
<organism evidence="3 4">
    <name type="scientific">Paracraurococcus lichenis</name>
    <dbReference type="NCBI Taxonomy" id="3064888"/>
    <lineage>
        <taxon>Bacteria</taxon>
        <taxon>Pseudomonadati</taxon>
        <taxon>Pseudomonadota</taxon>
        <taxon>Alphaproteobacteria</taxon>
        <taxon>Acetobacterales</taxon>
        <taxon>Roseomonadaceae</taxon>
        <taxon>Paracraurococcus</taxon>
    </lineage>
</organism>
<dbReference type="RefSeq" id="WP_305102994.1">
    <property type="nucleotide sequence ID" value="NZ_JAUTWS010000005.1"/>
</dbReference>